<dbReference type="Proteomes" id="UP000291144">
    <property type="component" value="Unassembled WGS sequence"/>
</dbReference>
<reference evidence="1 2" key="1">
    <citation type="submission" date="2019-02" db="EMBL/GenBank/DDBJ databases">
        <title>Kribbella capetownensis sp. nov. and Kribbella speibonae sp. nov., isolated from soil.</title>
        <authorList>
            <person name="Curtis S.M."/>
            <person name="Norton I."/>
            <person name="Everest G.J."/>
            <person name="Meyers P.R."/>
        </authorList>
    </citation>
    <scope>NUCLEOTIDE SEQUENCE [LARGE SCALE GENOMIC DNA]</scope>
    <source>
        <strain evidence="1 2">NRRL B-24813</strain>
    </source>
</reference>
<keyword evidence="2" id="KW-1185">Reference proteome</keyword>
<evidence type="ECO:0000313" key="1">
    <source>
        <dbReference type="EMBL" id="TCC62333.1"/>
    </source>
</evidence>
<organism evidence="1 2">
    <name type="scientific">Kribbella pittospori</name>
    <dbReference type="NCBI Taxonomy" id="722689"/>
    <lineage>
        <taxon>Bacteria</taxon>
        <taxon>Bacillati</taxon>
        <taxon>Actinomycetota</taxon>
        <taxon>Actinomycetes</taxon>
        <taxon>Propionibacteriales</taxon>
        <taxon>Kribbellaceae</taxon>
        <taxon>Kribbella</taxon>
    </lineage>
</organism>
<gene>
    <name evidence="1" type="ORF">E0H73_16700</name>
</gene>
<comment type="caution">
    <text evidence="1">The sequence shown here is derived from an EMBL/GenBank/DDBJ whole genome shotgun (WGS) entry which is preliminary data.</text>
</comment>
<evidence type="ECO:0000313" key="2">
    <source>
        <dbReference type="Proteomes" id="UP000291144"/>
    </source>
</evidence>
<protein>
    <submittedName>
        <fullName evidence="1">Uncharacterized protein</fullName>
    </submittedName>
</protein>
<dbReference type="RefSeq" id="WP_131356438.1">
    <property type="nucleotide sequence ID" value="NZ_SJKB01000004.1"/>
</dbReference>
<proteinExistence type="predicted"/>
<dbReference type="EMBL" id="SJKB01000004">
    <property type="protein sequence ID" value="TCC62333.1"/>
    <property type="molecule type" value="Genomic_DNA"/>
</dbReference>
<sequence>MNLSSEGHWKPDLITALCRQLYALAKREEQAAADEAARTPYWASLPASVEAHRSAARMLRADADRLELETRPWGVPI</sequence>
<accession>A0A4R0KNE9</accession>
<dbReference type="AlphaFoldDB" id="A0A4R0KNE9"/>
<name>A0A4R0KNE9_9ACTN</name>